<dbReference type="SUPFAM" id="SSF143011">
    <property type="entry name" value="RelE-like"/>
    <property type="match status" value="1"/>
</dbReference>
<gene>
    <name evidence="2" type="ORF">COS54_00860</name>
</gene>
<dbReference type="Pfam" id="PF05016">
    <property type="entry name" value="ParE_toxin"/>
    <property type="match status" value="1"/>
</dbReference>
<reference evidence="3" key="1">
    <citation type="submission" date="2017-09" db="EMBL/GenBank/DDBJ databases">
        <title>Depth-based differentiation of microbial function through sediment-hosted aquifers and enrichment of novel symbionts in the deep terrestrial subsurface.</title>
        <authorList>
            <person name="Probst A.J."/>
            <person name="Ladd B."/>
            <person name="Jarett J.K."/>
            <person name="Geller-Mcgrath D.E."/>
            <person name="Sieber C.M.K."/>
            <person name="Emerson J.B."/>
            <person name="Anantharaman K."/>
            <person name="Thomas B.C."/>
            <person name="Malmstrom R."/>
            <person name="Stieglmeier M."/>
            <person name="Klingl A."/>
            <person name="Woyke T."/>
            <person name="Ryan C.M."/>
            <person name="Banfield J.F."/>
        </authorList>
    </citation>
    <scope>NUCLEOTIDE SEQUENCE [LARGE SCALE GENOMIC DNA]</scope>
</reference>
<dbReference type="Gene3D" id="3.30.2310.20">
    <property type="entry name" value="RelE-like"/>
    <property type="match status" value="1"/>
</dbReference>
<name>A0A2M7BEM9_9BACT</name>
<sequence length="86" mass="10130">MKLVISSRAEKELKKLSKIDQIAVAKKIRSLCLPPILNEEKLSGYKNIFRVRVGNFRIVYQRTSQEIFIVLIGHRKEIYKLLKQLF</sequence>
<evidence type="ECO:0000256" key="1">
    <source>
        <dbReference type="ARBA" id="ARBA00022649"/>
    </source>
</evidence>
<dbReference type="PANTHER" id="PTHR38813:SF1">
    <property type="entry name" value="TOXIN RELE1-RELATED"/>
    <property type="match status" value="1"/>
</dbReference>
<comment type="caution">
    <text evidence="2">The sequence shown here is derived from an EMBL/GenBank/DDBJ whole genome shotgun (WGS) entry which is preliminary data.</text>
</comment>
<dbReference type="Proteomes" id="UP000229631">
    <property type="component" value="Unassembled WGS sequence"/>
</dbReference>
<organism evidence="2 3">
    <name type="scientific">Candidatus Shapirobacteria bacterium CG03_land_8_20_14_0_80_39_12</name>
    <dbReference type="NCBI Taxonomy" id="1974879"/>
    <lineage>
        <taxon>Bacteria</taxon>
        <taxon>Candidatus Shapironibacteriota</taxon>
    </lineage>
</organism>
<dbReference type="EMBL" id="PEVC01000019">
    <property type="protein sequence ID" value="PIV01534.1"/>
    <property type="molecule type" value="Genomic_DNA"/>
</dbReference>
<dbReference type="InterPro" id="IPR007712">
    <property type="entry name" value="RelE/ParE_toxin"/>
</dbReference>
<protein>
    <submittedName>
        <fullName evidence="2">Type II toxin-antitoxin system mRNA interferase toxin, RelE/StbE family</fullName>
    </submittedName>
</protein>
<dbReference type="AlphaFoldDB" id="A0A2M7BEM9"/>
<dbReference type="PANTHER" id="PTHR38813">
    <property type="match status" value="1"/>
</dbReference>
<accession>A0A2M7BEM9</accession>
<proteinExistence type="predicted"/>
<evidence type="ECO:0000313" key="2">
    <source>
        <dbReference type="EMBL" id="PIV01534.1"/>
    </source>
</evidence>
<evidence type="ECO:0000313" key="3">
    <source>
        <dbReference type="Proteomes" id="UP000229631"/>
    </source>
</evidence>
<dbReference type="InterPro" id="IPR035093">
    <property type="entry name" value="RelE/ParE_toxin_dom_sf"/>
</dbReference>
<dbReference type="InterPro" id="IPR052747">
    <property type="entry name" value="TA_system_RelE_toxin"/>
</dbReference>
<keyword evidence="1" id="KW-1277">Toxin-antitoxin system</keyword>